<dbReference type="SUPFAM" id="SSF47598">
    <property type="entry name" value="Ribbon-helix-helix"/>
    <property type="match status" value="1"/>
</dbReference>
<organism evidence="2">
    <name type="scientific">viral metagenome</name>
    <dbReference type="NCBI Taxonomy" id="1070528"/>
    <lineage>
        <taxon>unclassified sequences</taxon>
        <taxon>metagenomes</taxon>
        <taxon>organismal metagenomes</taxon>
    </lineage>
</organism>
<reference evidence="2" key="1">
    <citation type="submission" date="2020-03" db="EMBL/GenBank/DDBJ databases">
        <title>The deep terrestrial virosphere.</title>
        <authorList>
            <person name="Holmfeldt K."/>
            <person name="Nilsson E."/>
            <person name="Simone D."/>
            <person name="Lopez-Fernandez M."/>
            <person name="Wu X."/>
            <person name="de Brujin I."/>
            <person name="Lundin D."/>
            <person name="Andersson A."/>
            <person name="Bertilsson S."/>
            <person name="Dopson M."/>
        </authorList>
    </citation>
    <scope>NUCLEOTIDE SEQUENCE</scope>
    <source>
        <strain evidence="1">MM171A01422</strain>
        <strain evidence="2">MM171B00346</strain>
    </source>
</reference>
<name>A0A6M3MG47_9ZZZZ</name>
<proteinExistence type="predicted"/>
<dbReference type="EMBL" id="MT143879">
    <property type="protein sequence ID" value="QJB04309.1"/>
    <property type="molecule type" value="Genomic_DNA"/>
</dbReference>
<sequence length="58" mass="7011">MVETRRAEMKRTKHMSFNFEVTPEMFVAIENKMREDMYPSKSELMRGLLRRWLKEASG</sequence>
<gene>
    <name evidence="1" type="ORF">MM171A01422_0009</name>
    <name evidence="2" type="ORF">MM171B00346_0021</name>
</gene>
<dbReference type="GO" id="GO:0006355">
    <property type="term" value="P:regulation of DNA-templated transcription"/>
    <property type="evidence" value="ECO:0007669"/>
    <property type="project" value="InterPro"/>
</dbReference>
<dbReference type="InterPro" id="IPR010985">
    <property type="entry name" value="Ribbon_hlx_hlx"/>
</dbReference>
<evidence type="ECO:0000313" key="1">
    <source>
        <dbReference type="EMBL" id="QJA98976.1"/>
    </source>
</evidence>
<dbReference type="AlphaFoldDB" id="A0A6M3MG47"/>
<accession>A0A6M3MG47</accession>
<evidence type="ECO:0000313" key="2">
    <source>
        <dbReference type="EMBL" id="QJB04309.1"/>
    </source>
</evidence>
<protein>
    <submittedName>
        <fullName evidence="2">Uncharacterized protein</fullName>
    </submittedName>
</protein>
<dbReference type="EMBL" id="MT143621">
    <property type="protein sequence ID" value="QJA98976.1"/>
    <property type="molecule type" value="Genomic_DNA"/>
</dbReference>